<evidence type="ECO:0000313" key="2">
    <source>
        <dbReference type="Proteomes" id="UP000031668"/>
    </source>
</evidence>
<organism evidence="1 2">
    <name type="scientific">Thelohanellus kitauei</name>
    <name type="common">Myxosporean</name>
    <dbReference type="NCBI Taxonomy" id="669202"/>
    <lineage>
        <taxon>Eukaryota</taxon>
        <taxon>Metazoa</taxon>
        <taxon>Cnidaria</taxon>
        <taxon>Myxozoa</taxon>
        <taxon>Myxosporea</taxon>
        <taxon>Bivalvulida</taxon>
        <taxon>Platysporina</taxon>
        <taxon>Myxobolidae</taxon>
        <taxon>Thelohanellus</taxon>
    </lineage>
</organism>
<dbReference type="Proteomes" id="UP000031668">
    <property type="component" value="Unassembled WGS sequence"/>
</dbReference>
<accession>A0A0C2N0F1</accession>
<dbReference type="EMBL" id="JWZT01001011">
    <property type="protein sequence ID" value="KII73076.1"/>
    <property type="molecule type" value="Genomic_DNA"/>
</dbReference>
<evidence type="ECO:0000313" key="1">
    <source>
        <dbReference type="EMBL" id="KII73076.1"/>
    </source>
</evidence>
<protein>
    <submittedName>
        <fullName evidence="1">Uncharacterized protein</fullName>
    </submittedName>
</protein>
<keyword evidence="2" id="KW-1185">Reference proteome</keyword>
<dbReference type="AlphaFoldDB" id="A0A0C2N0F1"/>
<proteinExistence type="predicted"/>
<name>A0A0C2N0F1_THEKT</name>
<sequence length="105" mass="12617">MLDMLDQICQERRKMFEEFGLSRRTEVHRIETIDYDMNSLPKRRVPSFQLFFQALNETTDIDDSAQWRKVGLMKRLSDWIGEVDYNKKLIVLYCIIHLQVLCRCA</sequence>
<reference evidence="1 2" key="1">
    <citation type="journal article" date="2014" name="Genome Biol. Evol.">
        <title>The genome of the myxosporean Thelohanellus kitauei shows adaptations to nutrient acquisition within its fish host.</title>
        <authorList>
            <person name="Yang Y."/>
            <person name="Xiong J."/>
            <person name="Zhou Z."/>
            <person name="Huo F."/>
            <person name="Miao W."/>
            <person name="Ran C."/>
            <person name="Liu Y."/>
            <person name="Zhang J."/>
            <person name="Feng J."/>
            <person name="Wang M."/>
            <person name="Wang M."/>
            <person name="Wang L."/>
            <person name="Yao B."/>
        </authorList>
    </citation>
    <scope>NUCLEOTIDE SEQUENCE [LARGE SCALE GENOMIC DNA]</scope>
    <source>
        <strain evidence="1">Wuqing</strain>
    </source>
</reference>
<gene>
    <name evidence="1" type="ORF">RF11_12470</name>
</gene>
<comment type="caution">
    <text evidence="1">The sequence shown here is derived from an EMBL/GenBank/DDBJ whole genome shotgun (WGS) entry which is preliminary data.</text>
</comment>